<sequence>MGSPSFFVSIRQQAARVCLKKNFVFSFSPLDF</sequence>
<dbReference type="EMBL" id="BK014862">
    <property type="protein sequence ID" value="DAD79278.1"/>
    <property type="molecule type" value="Genomic_DNA"/>
</dbReference>
<organism evidence="1">
    <name type="scientific">Myoviridae sp. ctRPH1</name>
    <dbReference type="NCBI Taxonomy" id="2826650"/>
    <lineage>
        <taxon>Viruses</taxon>
        <taxon>Duplodnaviria</taxon>
        <taxon>Heunggongvirae</taxon>
        <taxon>Uroviricota</taxon>
        <taxon>Caudoviricetes</taxon>
    </lineage>
</organism>
<evidence type="ECO:0000313" key="1">
    <source>
        <dbReference type="EMBL" id="DAD79278.1"/>
    </source>
</evidence>
<name>A0A8S5MAM6_9CAUD</name>
<accession>A0A8S5MAM6</accession>
<protein>
    <submittedName>
        <fullName evidence="1">Uncharacterized protein</fullName>
    </submittedName>
</protein>
<reference evidence="1" key="1">
    <citation type="journal article" date="2021" name="Proc. Natl. Acad. Sci. U.S.A.">
        <title>A Catalog of Tens of Thousands of Viruses from Human Metagenomes Reveals Hidden Associations with Chronic Diseases.</title>
        <authorList>
            <person name="Tisza M.J."/>
            <person name="Buck C.B."/>
        </authorList>
    </citation>
    <scope>NUCLEOTIDE SEQUENCE</scope>
    <source>
        <strain evidence="1">CtRPH1</strain>
    </source>
</reference>
<proteinExistence type="predicted"/>